<feature type="domain" description="HTH asnC-type" evidence="4">
    <location>
        <begin position="5"/>
        <end position="66"/>
    </location>
</feature>
<protein>
    <submittedName>
        <fullName evidence="5">Lrp/AsnC family transcriptional regulator</fullName>
    </submittedName>
</protein>
<dbReference type="SMART" id="SM00344">
    <property type="entry name" value="HTH_ASNC"/>
    <property type="match status" value="1"/>
</dbReference>
<evidence type="ECO:0000256" key="2">
    <source>
        <dbReference type="ARBA" id="ARBA00023125"/>
    </source>
</evidence>
<sequence length="159" mass="17755">MTIKLDKYDKLILHHLQQDARLSHVALSERINLSPSQCARRLQQLEKAGIITGYSAVIDPQALGLDVVALINITLEKHQENIAGAFEKAVQARPEILECLLITGDGDYEMRVIARNLQGFSRFISEHLMKMPGVSSIKSNIQLSQIKARSSLPLLELEN</sequence>
<evidence type="ECO:0000259" key="4">
    <source>
        <dbReference type="PROSITE" id="PS50956"/>
    </source>
</evidence>
<keyword evidence="2" id="KW-0238">DNA-binding</keyword>
<dbReference type="InterPro" id="IPR019885">
    <property type="entry name" value="Tscrpt_reg_HTH_AsnC-type_CS"/>
</dbReference>
<keyword evidence="1" id="KW-0805">Transcription regulation</keyword>
<keyword evidence="3" id="KW-0804">Transcription</keyword>
<dbReference type="PROSITE" id="PS50956">
    <property type="entry name" value="HTH_ASNC_2"/>
    <property type="match status" value="1"/>
</dbReference>
<dbReference type="SUPFAM" id="SSF46785">
    <property type="entry name" value="Winged helix' DNA-binding domain"/>
    <property type="match status" value="1"/>
</dbReference>
<dbReference type="RefSeq" id="WP_029132597.1">
    <property type="nucleotide sequence ID" value="NZ_CAXXYC010000003.1"/>
</dbReference>
<dbReference type="Gene3D" id="3.30.70.920">
    <property type="match status" value="1"/>
</dbReference>
<dbReference type="GO" id="GO:0043200">
    <property type="term" value="P:response to amino acid"/>
    <property type="evidence" value="ECO:0007669"/>
    <property type="project" value="TreeGrafter"/>
</dbReference>
<dbReference type="InterPro" id="IPR000485">
    <property type="entry name" value="AsnC-type_HTH_dom"/>
</dbReference>
<dbReference type="PANTHER" id="PTHR30154">
    <property type="entry name" value="LEUCINE-RESPONSIVE REGULATORY PROTEIN"/>
    <property type="match status" value="1"/>
</dbReference>
<dbReference type="Pfam" id="PF13412">
    <property type="entry name" value="HTH_24"/>
    <property type="match status" value="1"/>
</dbReference>
<proteinExistence type="predicted"/>
<dbReference type="InterPro" id="IPR011008">
    <property type="entry name" value="Dimeric_a/b-barrel"/>
</dbReference>
<dbReference type="PRINTS" id="PR00033">
    <property type="entry name" value="HTHASNC"/>
</dbReference>
<dbReference type="InterPro" id="IPR019888">
    <property type="entry name" value="Tscrpt_reg_AsnC-like"/>
</dbReference>
<dbReference type="EMBL" id="PKUN01000001">
    <property type="protein sequence ID" value="PLX63484.1"/>
    <property type="molecule type" value="Genomic_DNA"/>
</dbReference>
<dbReference type="PROSITE" id="PS00519">
    <property type="entry name" value="HTH_ASNC_1"/>
    <property type="match status" value="1"/>
</dbReference>
<dbReference type="SUPFAM" id="SSF54909">
    <property type="entry name" value="Dimeric alpha+beta barrel"/>
    <property type="match status" value="1"/>
</dbReference>
<evidence type="ECO:0000313" key="6">
    <source>
        <dbReference type="Proteomes" id="UP000235015"/>
    </source>
</evidence>
<dbReference type="InterPro" id="IPR019887">
    <property type="entry name" value="Tscrpt_reg_AsnC/Lrp_C"/>
</dbReference>
<organism evidence="5 6">
    <name type="scientific">Sedimenticola selenatireducens</name>
    <dbReference type="NCBI Taxonomy" id="191960"/>
    <lineage>
        <taxon>Bacteria</taxon>
        <taxon>Pseudomonadati</taxon>
        <taxon>Pseudomonadota</taxon>
        <taxon>Gammaproteobacteria</taxon>
        <taxon>Chromatiales</taxon>
        <taxon>Sedimenticolaceae</taxon>
        <taxon>Sedimenticola</taxon>
    </lineage>
</organism>
<dbReference type="Proteomes" id="UP000235015">
    <property type="component" value="Unassembled WGS sequence"/>
</dbReference>
<comment type="caution">
    <text evidence="5">The sequence shown here is derived from an EMBL/GenBank/DDBJ whole genome shotgun (WGS) entry which is preliminary data.</text>
</comment>
<reference evidence="5 6" key="1">
    <citation type="submission" date="2017-11" db="EMBL/GenBank/DDBJ databases">
        <title>Genome-resolved metagenomics identifies genetic mobility, metabolic interactions, and unexpected diversity in perchlorate-reducing communities.</title>
        <authorList>
            <person name="Barnum T.P."/>
            <person name="Figueroa I.A."/>
            <person name="Carlstrom C.I."/>
            <person name="Lucas L.N."/>
            <person name="Engelbrektson A.L."/>
            <person name="Coates J.D."/>
        </authorList>
    </citation>
    <scope>NUCLEOTIDE SEQUENCE [LARGE SCALE GENOMIC DNA]</scope>
    <source>
        <strain evidence="5">BM301</strain>
    </source>
</reference>
<evidence type="ECO:0000256" key="1">
    <source>
        <dbReference type="ARBA" id="ARBA00023015"/>
    </source>
</evidence>
<dbReference type="InterPro" id="IPR036388">
    <property type="entry name" value="WH-like_DNA-bd_sf"/>
</dbReference>
<dbReference type="InterPro" id="IPR036390">
    <property type="entry name" value="WH_DNA-bd_sf"/>
</dbReference>
<dbReference type="AlphaFoldDB" id="A0A2N6D1B0"/>
<dbReference type="PANTHER" id="PTHR30154:SF34">
    <property type="entry name" value="TRANSCRIPTIONAL REGULATOR AZLB"/>
    <property type="match status" value="1"/>
</dbReference>
<evidence type="ECO:0000256" key="3">
    <source>
        <dbReference type="ARBA" id="ARBA00023163"/>
    </source>
</evidence>
<dbReference type="STRING" id="1111735.GCA_000428045_03287"/>
<accession>A0A2N6D1B0</accession>
<evidence type="ECO:0000313" key="5">
    <source>
        <dbReference type="EMBL" id="PLX63484.1"/>
    </source>
</evidence>
<dbReference type="GO" id="GO:0043565">
    <property type="term" value="F:sequence-specific DNA binding"/>
    <property type="evidence" value="ECO:0007669"/>
    <property type="project" value="InterPro"/>
</dbReference>
<name>A0A2N6D1B0_9GAMM</name>
<dbReference type="Gene3D" id="1.10.10.10">
    <property type="entry name" value="Winged helix-like DNA-binding domain superfamily/Winged helix DNA-binding domain"/>
    <property type="match status" value="1"/>
</dbReference>
<dbReference type="Pfam" id="PF01037">
    <property type="entry name" value="AsnC_trans_reg"/>
    <property type="match status" value="1"/>
</dbReference>
<gene>
    <name evidence="5" type="ORF">C0630_00845</name>
</gene>
<dbReference type="GO" id="GO:0005829">
    <property type="term" value="C:cytosol"/>
    <property type="evidence" value="ECO:0007669"/>
    <property type="project" value="TreeGrafter"/>
</dbReference>